<comment type="caution">
    <text evidence="2">The sequence shown here is derived from an EMBL/GenBank/DDBJ whole genome shotgun (WGS) entry which is preliminary data.</text>
</comment>
<keyword evidence="3" id="KW-1185">Reference proteome</keyword>
<dbReference type="Proteomes" id="UP001501237">
    <property type="component" value="Unassembled WGS sequence"/>
</dbReference>
<sequence>MLTERIADWAGSRVGGSPAGMFQVTVPTSFTGAGTAVVKVRVDGVPPDGPPFPAHPVRAPAPTRTAVREAEAEKKEGMAKRPFELGRAGGGVALARG</sequence>
<proteinExistence type="predicted"/>
<evidence type="ECO:0000256" key="1">
    <source>
        <dbReference type="SAM" id="MobiDB-lite"/>
    </source>
</evidence>
<evidence type="ECO:0000313" key="3">
    <source>
        <dbReference type="Proteomes" id="UP001501237"/>
    </source>
</evidence>
<feature type="compositionally biased region" description="Basic and acidic residues" evidence="1">
    <location>
        <begin position="66"/>
        <end position="84"/>
    </location>
</feature>
<organism evidence="2 3">
    <name type="scientific">Actinocorallia longicatena</name>
    <dbReference type="NCBI Taxonomy" id="111803"/>
    <lineage>
        <taxon>Bacteria</taxon>
        <taxon>Bacillati</taxon>
        <taxon>Actinomycetota</taxon>
        <taxon>Actinomycetes</taxon>
        <taxon>Streptosporangiales</taxon>
        <taxon>Thermomonosporaceae</taxon>
        <taxon>Actinocorallia</taxon>
    </lineage>
</organism>
<accession>A0ABP6QG61</accession>
<name>A0ABP6QG61_9ACTN</name>
<gene>
    <name evidence="2" type="ORF">GCM10010468_57460</name>
</gene>
<evidence type="ECO:0000313" key="2">
    <source>
        <dbReference type="EMBL" id="GAA3228236.1"/>
    </source>
</evidence>
<reference evidence="3" key="1">
    <citation type="journal article" date="2019" name="Int. J. Syst. Evol. Microbiol.">
        <title>The Global Catalogue of Microorganisms (GCM) 10K type strain sequencing project: providing services to taxonomists for standard genome sequencing and annotation.</title>
        <authorList>
            <consortium name="The Broad Institute Genomics Platform"/>
            <consortium name="The Broad Institute Genome Sequencing Center for Infectious Disease"/>
            <person name="Wu L."/>
            <person name="Ma J."/>
        </authorList>
    </citation>
    <scope>NUCLEOTIDE SEQUENCE [LARGE SCALE GENOMIC DNA]</scope>
    <source>
        <strain evidence="3">JCM 9377</strain>
    </source>
</reference>
<protein>
    <submittedName>
        <fullName evidence="2">Uncharacterized protein</fullName>
    </submittedName>
</protein>
<dbReference type="EMBL" id="BAAAUV010000018">
    <property type="protein sequence ID" value="GAA3228236.1"/>
    <property type="molecule type" value="Genomic_DNA"/>
</dbReference>
<feature type="region of interest" description="Disordered" evidence="1">
    <location>
        <begin position="47"/>
        <end position="84"/>
    </location>
</feature>